<dbReference type="Gene3D" id="2.40.420.20">
    <property type="match status" value="1"/>
</dbReference>
<accession>A0A1G6ETC5</accession>
<sequence length="392" mass="43226">MSQKSRRVVLPIVLIIIAGLGWVIYQAIQPAPAPPGGPRQPGSQQVAVQTASVTQATVRDMRTFSGTLIPWAQFVVAPKISGRLERLFVDVGDLVQRDQLVAQLEDAEFVQQVEQARAELAVARANLEEARSELDIAEKEFARIETLREQRVASLAELELSKSRLLAQQARKRVAEAQIEQRQAALRAAEVRLSYTQIRATWPANGEDRPRVVGERFVDQGTTLTANAQMISVLDISALRAVFHVSERDYARLQVGQSAQVSVDAFPGQQFEGRVARIAPVFREASRQARIELELFNPEGLMKPGMFVRAQLELDRAEEAVVVPSVALVRRDGQHALFAVEDDATVRLTVVRVGISENGVSQILEPEDLSGEVVILGQHLLEDGSSVRVVED</sequence>
<keyword evidence="2" id="KW-0175">Coiled coil</keyword>
<dbReference type="Gene3D" id="2.40.30.170">
    <property type="match status" value="1"/>
</dbReference>
<dbReference type="InterPro" id="IPR058792">
    <property type="entry name" value="Beta-barrel_RND_2"/>
</dbReference>
<feature type="domain" description="CusB-like beta-barrel" evidence="4">
    <location>
        <begin position="243"/>
        <end position="313"/>
    </location>
</feature>
<dbReference type="Gene3D" id="2.40.50.100">
    <property type="match status" value="1"/>
</dbReference>
<keyword evidence="3" id="KW-0472">Membrane</keyword>
<evidence type="ECO:0000256" key="1">
    <source>
        <dbReference type="ARBA" id="ARBA00009477"/>
    </source>
</evidence>
<evidence type="ECO:0000256" key="3">
    <source>
        <dbReference type="SAM" id="Phobius"/>
    </source>
</evidence>
<keyword evidence="6" id="KW-1185">Reference proteome</keyword>
<dbReference type="InterPro" id="IPR006143">
    <property type="entry name" value="RND_pump_MFP"/>
</dbReference>
<evidence type="ECO:0000313" key="5">
    <source>
        <dbReference type="EMBL" id="SDB60676.1"/>
    </source>
</evidence>
<reference evidence="5 6" key="1">
    <citation type="submission" date="2016-10" db="EMBL/GenBank/DDBJ databases">
        <authorList>
            <person name="de Groot N.N."/>
        </authorList>
    </citation>
    <scope>NUCLEOTIDE SEQUENCE [LARGE SCALE GENOMIC DNA]</scope>
    <source>
        <strain evidence="5 6">ASO4-2</strain>
    </source>
</reference>
<gene>
    <name evidence="5" type="ORF">SAMN05660653_03127</name>
</gene>
<dbReference type="STRING" id="617002.SAMN05660653_03127"/>
<evidence type="ECO:0000313" key="6">
    <source>
        <dbReference type="Proteomes" id="UP000198771"/>
    </source>
</evidence>
<dbReference type="Proteomes" id="UP000198771">
    <property type="component" value="Unassembled WGS sequence"/>
</dbReference>
<dbReference type="GO" id="GO:0015562">
    <property type="term" value="F:efflux transmembrane transporter activity"/>
    <property type="evidence" value="ECO:0007669"/>
    <property type="project" value="TreeGrafter"/>
</dbReference>
<dbReference type="AlphaFoldDB" id="A0A1G6ETC5"/>
<name>A0A1G6ETC5_9BACT</name>
<dbReference type="RefSeq" id="WP_092123779.1">
    <property type="nucleotide sequence ID" value="NZ_FMXO01000022.1"/>
</dbReference>
<dbReference type="SUPFAM" id="SSF111369">
    <property type="entry name" value="HlyD-like secretion proteins"/>
    <property type="match status" value="1"/>
</dbReference>
<dbReference type="Pfam" id="PF25954">
    <property type="entry name" value="Beta-barrel_RND_2"/>
    <property type="match status" value="1"/>
</dbReference>
<proteinExistence type="inferred from homology"/>
<feature type="coiled-coil region" evidence="2">
    <location>
        <begin position="110"/>
        <end position="192"/>
    </location>
</feature>
<dbReference type="OrthoDB" id="9800209at2"/>
<dbReference type="GO" id="GO:1990281">
    <property type="term" value="C:efflux pump complex"/>
    <property type="evidence" value="ECO:0007669"/>
    <property type="project" value="TreeGrafter"/>
</dbReference>
<dbReference type="FunFam" id="2.40.30.170:FF:000010">
    <property type="entry name" value="Efflux RND transporter periplasmic adaptor subunit"/>
    <property type="match status" value="1"/>
</dbReference>
<comment type="similarity">
    <text evidence="1">Belongs to the membrane fusion protein (MFP) (TC 8.A.1) family.</text>
</comment>
<evidence type="ECO:0000259" key="4">
    <source>
        <dbReference type="Pfam" id="PF25954"/>
    </source>
</evidence>
<feature type="transmembrane region" description="Helical" evidence="3">
    <location>
        <begin position="7"/>
        <end position="25"/>
    </location>
</feature>
<dbReference type="EMBL" id="FMXO01000022">
    <property type="protein sequence ID" value="SDB60676.1"/>
    <property type="molecule type" value="Genomic_DNA"/>
</dbReference>
<dbReference type="NCBIfam" id="TIGR01730">
    <property type="entry name" value="RND_mfp"/>
    <property type="match status" value="1"/>
</dbReference>
<protein>
    <submittedName>
        <fullName evidence="5">RND family efflux transporter, MFP subunit</fullName>
    </submittedName>
</protein>
<keyword evidence="3" id="KW-1133">Transmembrane helix</keyword>
<dbReference type="PANTHER" id="PTHR30469">
    <property type="entry name" value="MULTIDRUG RESISTANCE PROTEIN MDTA"/>
    <property type="match status" value="1"/>
</dbReference>
<organism evidence="5 6">
    <name type="scientific">Desulfonatronum thiosulfatophilum</name>
    <dbReference type="NCBI Taxonomy" id="617002"/>
    <lineage>
        <taxon>Bacteria</taxon>
        <taxon>Pseudomonadati</taxon>
        <taxon>Thermodesulfobacteriota</taxon>
        <taxon>Desulfovibrionia</taxon>
        <taxon>Desulfovibrionales</taxon>
        <taxon>Desulfonatronaceae</taxon>
        <taxon>Desulfonatronum</taxon>
    </lineage>
</organism>
<keyword evidence="3" id="KW-0812">Transmembrane</keyword>
<evidence type="ECO:0000256" key="2">
    <source>
        <dbReference type="SAM" id="Coils"/>
    </source>
</evidence>